<evidence type="ECO:0000256" key="1">
    <source>
        <dbReference type="SAM" id="Phobius"/>
    </source>
</evidence>
<keyword evidence="1" id="KW-0812">Transmembrane</keyword>
<keyword evidence="1" id="KW-0472">Membrane</keyword>
<dbReference type="AlphaFoldDB" id="A0A0E9UB93"/>
<feature type="transmembrane region" description="Helical" evidence="1">
    <location>
        <begin position="12"/>
        <end position="34"/>
    </location>
</feature>
<reference evidence="2" key="2">
    <citation type="journal article" date="2015" name="Fish Shellfish Immunol.">
        <title>Early steps in the European eel (Anguilla anguilla)-Vibrio vulnificus interaction in the gills: Role of the RtxA13 toxin.</title>
        <authorList>
            <person name="Callol A."/>
            <person name="Pajuelo D."/>
            <person name="Ebbesson L."/>
            <person name="Teles M."/>
            <person name="MacKenzie S."/>
            <person name="Amaro C."/>
        </authorList>
    </citation>
    <scope>NUCLEOTIDE SEQUENCE</scope>
</reference>
<keyword evidence="1" id="KW-1133">Transmembrane helix</keyword>
<protein>
    <submittedName>
        <fullName evidence="2">Uncharacterized protein</fullName>
    </submittedName>
</protein>
<evidence type="ECO:0000313" key="2">
    <source>
        <dbReference type="EMBL" id="JAH62987.1"/>
    </source>
</evidence>
<dbReference type="EMBL" id="GBXM01045590">
    <property type="protein sequence ID" value="JAH62987.1"/>
    <property type="molecule type" value="Transcribed_RNA"/>
</dbReference>
<accession>A0A0E9UB93</accession>
<sequence length="38" mass="4534">MFSVLLVKYDVMFLLQQMHCFVLLNLILNLLTFCMKLP</sequence>
<proteinExistence type="predicted"/>
<organism evidence="2">
    <name type="scientific">Anguilla anguilla</name>
    <name type="common">European freshwater eel</name>
    <name type="synonym">Muraena anguilla</name>
    <dbReference type="NCBI Taxonomy" id="7936"/>
    <lineage>
        <taxon>Eukaryota</taxon>
        <taxon>Metazoa</taxon>
        <taxon>Chordata</taxon>
        <taxon>Craniata</taxon>
        <taxon>Vertebrata</taxon>
        <taxon>Euteleostomi</taxon>
        <taxon>Actinopterygii</taxon>
        <taxon>Neopterygii</taxon>
        <taxon>Teleostei</taxon>
        <taxon>Anguilliformes</taxon>
        <taxon>Anguillidae</taxon>
        <taxon>Anguilla</taxon>
    </lineage>
</organism>
<name>A0A0E9UB93_ANGAN</name>
<reference evidence="2" key="1">
    <citation type="submission" date="2014-11" db="EMBL/GenBank/DDBJ databases">
        <authorList>
            <person name="Amaro Gonzalez C."/>
        </authorList>
    </citation>
    <scope>NUCLEOTIDE SEQUENCE</scope>
</reference>